<dbReference type="Pfam" id="PF01041">
    <property type="entry name" value="DegT_DnrJ_EryC1"/>
    <property type="match status" value="1"/>
</dbReference>
<dbReference type="InterPro" id="IPR015424">
    <property type="entry name" value="PyrdxlP-dep_Trfase"/>
</dbReference>
<dbReference type="PIRSF" id="PIRSF000390">
    <property type="entry name" value="PLP_StrS"/>
    <property type="match status" value="1"/>
</dbReference>
<feature type="active site" description="Proton acceptor" evidence="1">
    <location>
        <position position="194"/>
    </location>
</feature>
<reference evidence="4 5" key="1">
    <citation type="journal article" date="2016" name="Nat. Commun.">
        <title>Thousands of microbial genomes shed light on interconnected biogeochemical processes in an aquifer system.</title>
        <authorList>
            <person name="Anantharaman K."/>
            <person name="Brown C.T."/>
            <person name="Hug L.A."/>
            <person name="Sharon I."/>
            <person name="Castelle C.J."/>
            <person name="Probst A.J."/>
            <person name="Thomas B.C."/>
            <person name="Singh A."/>
            <person name="Wilkins M.J."/>
            <person name="Karaoz U."/>
            <person name="Brodie E.L."/>
            <person name="Williams K.H."/>
            <person name="Hubbard S.S."/>
            <person name="Banfield J.F."/>
        </authorList>
    </citation>
    <scope>NUCLEOTIDE SEQUENCE [LARGE SCALE GENOMIC DNA]</scope>
</reference>
<evidence type="ECO:0000313" key="5">
    <source>
        <dbReference type="Proteomes" id="UP000177324"/>
    </source>
</evidence>
<sequence length="397" mass="44731">MKPAIEGGRPVRKDFLVFGQPRMFQEEIAQVVETLRSGWWGTGAKAHEFEAEFAKYIGCKHAIALNSATAGLHLALDVLGVRSGDEVITTPLTFVSTVNVIVHRGARPVFADVDPATWNIDPAEIEKKITPKTKVVIPVHLHGRPCDMAAITAVAKKYRLYVVEDAAHATEAWYKGQKIGSISDFTAFSFYATKNLATGEGGMLTTNNQPWAEEARIKSLHGISKDAWKRYSSAGFTPYEAIYAGYKYNMPDLTASLGLPQLKRLEKNLAIRRRYWKLMDRALSDIEEIGLPPDEEAGTVHARHLYAILLRLDRLKIPRNQFINALQTEGIGAGIHFEPVHLHKFYREKYGFKKGQFPNAEYIGERTVSLPFYPHMSEQDVNDVIEAVRKIVEYYRK</sequence>
<dbReference type="STRING" id="1797589.A2784_03570"/>
<dbReference type="CDD" id="cd00616">
    <property type="entry name" value="AHBA_syn"/>
    <property type="match status" value="1"/>
</dbReference>
<dbReference type="Gene3D" id="3.40.640.10">
    <property type="entry name" value="Type I PLP-dependent aspartate aminotransferase-like (Major domain)"/>
    <property type="match status" value="1"/>
</dbReference>
<dbReference type="InterPro" id="IPR015422">
    <property type="entry name" value="PyrdxlP-dep_Trfase_small"/>
</dbReference>
<dbReference type="SUPFAM" id="SSF53383">
    <property type="entry name" value="PLP-dependent transferases"/>
    <property type="match status" value="1"/>
</dbReference>
<dbReference type="Gene3D" id="3.90.1150.10">
    <property type="entry name" value="Aspartate Aminotransferase, domain 1"/>
    <property type="match status" value="1"/>
</dbReference>
<dbReference type="GO" id="GO:0030170">
    <property type="term" value="F:pyridoxal phosphate binding"/>
    <property type="evidence" value="ECO:0007669"/>
    <property type="project" value="TreeGrafter"/>
</dbReference>
<dbReference type="InterPro" id="IPR015421">
    <property type="entry name" value="PyrdxlP-dep_Trfase_major"/>
</dbReference>
<comment type="similarity">
    <text evidence="3">Belongs to the DegT/DnrJ/EryC1 family.</text>
</comment>
<proteinExistence type="inferred from homology"/>
<dbReference type="GO" id="GO:0000271">
    <property type="term" value="P:polysaccharide biosynthetic process"/>
    <property type="evidence" value="ECO:0007669"/>
    <property type="project" value="TreeGrafter"/>
</dbReference>
<keyword evidence="2 3" id="KW-0663">Pyridoxal phosphate</keyword>
<organism evidence="4 5">
    <name type="scientific">Candidatus Chisholmbacteria bacterium RIFCSPHIGHO2_01_FULL_48_12</name>
    <dbReference type="NCBI Taxonomy" id="1797589"/>
    <lineage>
        <taxon>Bacteria</taxon>
        <taxon>Candidatus Chisholmiibacteriota</taxon>
    </lineage>
</organism>
<dbReference type="EMBL" id="MHCH01000006">
    <property type="protein sequence ID" value="OGY18983.1"/>
    <property type="molecule type" value="Genomic_DNA"/>
</dbReference>
<protein>
    <submittedName>
        <fullName evidence="4">UDP-4-amino-4, 6-dideoxy-N-acetyl-beta-L-altrosamine transaminase</fullName>
    </submittedName>
</protein>
<comment type="caution">
    <text evidence="4">The sequence shown here is derived from an EMBL/GenBank/DDBJ whole genome shotgun (WGS) entry which is preliminary data.</text>
</comment>
<name>A0A1G1VU83_9BACT</name>
<evidence type="ECO:0000256" key="1">
    <source>
        <dbReference type="PIRSR" id="PIRSR000390-1"/>
    </source>
</evidence>
<evidence type="ECO:0000313" key="4">
    <source>
        <dbReference type="EMBL" id="OGY18983.1"/>
    </source>
</evidence>
<dbReference type="InterPro" id="IPR000653">
    <property type="entry name" value="DegT/StrS_aminotransferase"/>
</dbReference>
<feature type="modified residue" description="N6-(pyridoxal phosphate)lysine" evidence="2">
    <location>
        <position position="194"/>
    </location>
</feature>
<dbReference type="AlphaFoldDB" id="A0A1G1VU83"/>
<dbReference type="PANTHER" id="PTHR30244">
    <property type="entry name" value="TRANSAMINASE"/>
    <property type="match status" value="1"/>
</dbReference>
<dbReference type="Proteomes" id="UP000177324">
    <property type="component" value="Unassembled WGS sequence"/>
</dbReference>
<evidence type="ECO:0000256" key="2">
    <source>
        <dbReference type="PIRSR" id="PIRSR000390-2"/>
    </source>
</evidence>
<dbReference type="GO" id="GO:0008483">
    <property type="term" value="F:transaminase activity"/>
    <property type="evidence" value="ECO:0007669"/>
    <property type="project" value="TreeGrafter"/>
</dbReference>
<dbReference type="PANTHER" id="PTHR30244:SF34">
    <property type="entry name" value="DTDP-4-AMINO-4,6-DIDEOXYGALACTOSE TRANSAMINASE"/>
    <property type="match status" value="1"/>
</dbReference>
<accession>A0A1G1VU83</accession>
<gene>
    <name evidence="4" type="ORF">A2784_03570</name>
</gene>
<evidence type="ECO:0000256" key="3">
    <source>
        <dbReference type="RuleBase" id="RU004508"/>
    </source>
</evidence>